<evidence type="ECO:0000313" key="1">
    <source>
        <dbReference type="EMBL" id="VDN25295.1"/>
    </source>
</evidence>
<proteinExistence type="predicted"/>
<protein>
    <submittedName>
        <fullName evidence="1">Uncharacterized protein</fullName>
    </submittedName>
</protein>
<sequence>MTVFASSPSSCFFFPNITACSVSFRKLKDFLRAEVWSHKGVSTADVEWVERNGFSILESSLSVVNSGSTAAAESEPITVRASSVAAVSIQSA</sequence>
<accession>A0A3P7M7C3</accession>
<organism evidence="1 2">
    <name type="scientific">Dibothriocephalus latus</name>
    <name type="common">Fish tapeworm</name>
    <name type="synonym">Diphyllobothrium latum</name>
    <dbReference type="NCBI Taxonomy" id="60516"/>
    <lineage>
        <taxon>Eukaryota</taxon>
        <taxon>Metazoa</taxon>
        <taxon>Spiralia</taxon>
        <taxon>Lophotrochozoa</taxon>
        <taxon>Platyhelminthes</taxon>
        <taxon>Cestoda</taxon>
        <taxon>Eucestoda</taxon>
        <taxon>Diphyllobothriidea</taxon>
        <taxon>Diphyllobothriidae</taxon>
        <taxon>Dibothriocephalus</taxon>
    </lineage>
</organism>
<dbReference type="Proteomes" id="UP000281553">
    <property type="component" value="Unassembled WGS sequence"/>
</dbReference>
<dbReference type="EMBL" id="UYRU01074983">
    <property type="protein sequence ID" value="VDN25295.1"/>
    <property type="molecule type" value="Genomic_DNA"/>
</dbReference>
<keyword evidence="2" id="KW-1185">Reference proteome</keyword>
<dbReference type="AlphaFoldDB" id="A0A3P7M7C3"/>
<evidence type="ECO:0000313" key="2">
    <source>
        <dbReference type="Proteomes" id="UP000281553"/>
    </source>
</evidence>
<gene>
    <name evidence="1" type="ORF">DILT_LOCUS14594</name>
</gene>
<name>A0A3P7M7C3_DIBLA</name>
<reference evidence="1 2" key="1">
    <citation type="submission" date="2018-11" db="EMBL/GenBank/DDBJ databases">
        <authorList>
            <consortium name="Pathogen Informatics"/>
        </authorList>
    </citation>
    <scope>NUCLEOTIDE SEQUENCE [LARGE SCALE GENOMIC DNA]</scope>
</reference>